<keyword evidence="3" id="KW-1185">Reference proteome</keyword>
<feature type="region of interest" description="Disordered" evidence="1">
    <location>
        <begin position="22"/>
        <end position="43"/>
    </location>
</feature>
<dbReference type="EMBL" id="BPVZ01000102">
    <property type="protein sequence ID" value="GKV33841.1"/>
    <property type="molecule type" value="Genomic_DNA"/>
</dbReference>
<sequence length="43" mass="4850">MFVRNKDSTNAEHKQELVKWPLRKHAPQTGPNIGQAVPPTILT</sequence>
<evidence type="ECO:0000256" key="1">
    <source>
        <dbReference type="SAM" id="MobiDB-lite"/>
    </source>
</evidence>
<evidence type="ECO:0000313" key="3">
    <source>
        <dbReference type="Proteomes" id="UP001054252"/>
    </source>
</evidence>
<reference evidence="2 3" key="1">
    <citation type="journal article" date="2021" name="Commun. Biol.">
        <title>The genome of Shorea leprosula (Dipterocarpaceae) highlights the ecological relevance of drought in aseasonal tropical rainforests.</title>
        <authorList>
            <person name="Ng K.K.S."/>
            <person name="Kobayashi M.J."/>
            <person name="Fawcett J.A."/>
            <person name="Hatakeyama M."/>
            <person name="Paape T."/>
            <person name="Ng C.H."/>
            <person name="Ang C.C."/>
            <person name="Tnah L.H."/>
            <person name="Lee C.T."/>
            <person name="Nishiyama T."/>
            <person name="Sese J."/>
            <person name="O'Brien M.J."/>
            <person name="Copetti D."/>
            <person name="Mohd Noor M.I."/>
            <person name="Ong R.C."/>
            <person name="Putra M."/>
            <person name="Sireger I.Z."/>
            <person name="Indrioko S."/>
            <person name="Kosugi Y."/>
            <person name="Izuno A."/>
            <person name="Isagi Y."/>
            <person name="Lee S.L."/>
            <person name="Shimizu K.K."/>
        </authorList>
    </citation>
    <scope>NUCLEOTIDE SEQUENCE [LARGE SCALE GENOMIC DNA]</scope>
    <source>
        <strain evidence="2">214</strain>
    </source>
</reference>
<organism evidence="2 3">
    <name type="scientific">Rubroshorea leprosula</name>
    <dbReference type="NCBI Taxonomy" id="152421"/>
    <lineage>
        <taxon>Eukaryota</taxon>
        <taxon>Viridiplantae</taxon>
        <taxon>Streptophyta</taxon>
        <taxon>Embryophyta</taxon>
        <taxon>Tracheophyta</taxon>
        <taxon>Spermatophyta</taxon>
        <taxon>Magnoliopsida</taxon>
        <taxon>eudicotyledons</taxon>
        <taxon>Gunneridae</taxon>
        <taxon>Pentapetalae</taxon>
        <taxon>rosids</taxon>
        <taxon>malvids</taxon>
        <taxon>Malvales</taxon>
        <taxon>Dipterocarpaceae</taxon>
        <taxon>Rubroshorea</taxon>
    </lineage>
</organism>
<proteinExistence type="predicted"/>
<protein>
    <submittedName>
        <fullName evidence="2">Uncharacterized protein</fullName>
    </submittedName>
</protein>
<dbReference type="Proteomes" id="UP001054252">
    <property type="component" value="Unassembled WGS sequence"/>
</dbReference>
<comment type="caution">
    <text evidence="2">The sequence shown here is derived from an EMBL/GenBank/DDBJ whole genome shotgun (WGS) entry which is preliminary data.</text>
</comment>
<dbReference type="AlphaFoldDB" id="A0AAV5L9B1"/>
<gene>
    <name evidence="2" type="ORF">SLEP1_g42291</name>
</gene>
<evidence type="ECO:0000313" key="2">
    <source>
        <dbReference type="EMBL" id="GKV33841.1"/>
    </source>
</evidence>
<accession>A0AAV5L9B1</accession>
<name>A0AAV5L9B1_9ROSI</name>